<keyword evidence="2" id="KW-1133">Transmembrane helix</keyword>
<name>C3YHT0_BRAFL</name>
<feature type="compositionally biased region" description="Low complexity" evidence="1">
    <location>
        <begin position="239"/>
        <end position="250"/>
    </location>
</feature>
<keyword evidence="3" id="KW-0732">Signal</keyword>
<evidence type="ECO:0000256" key="1">
    <source>
        <dbReference type="SAM" id="MobiDB-lite"/>
    </source>
</evidence>
<sequence>MRPSGGVLYLLLALTVVRAAPVHPLARRSVFTNYKLQWDHIGYPVVTLDLINSKYRPVRDPGGTKMRLSGGVLYLFLALTVVSAAPIHPVGRRSVLVGFKLVDAITWNPRAENTPDELFALINGDLSGGTILRTDVIGSRNDDPADVTSPEPRDAKMRPSGGVLYLFLALALVRAAPGHPLARRSIVVDYNIKDVADAANPDSNIKDMMNNVLQEALDSPGVLPMFVHTTTVGHALRADVTGNDDTGDVTSPGPEPRDAKMRPSGGVLYLLLALTVVSAAPVHPLARRSVYTDFKLKWDHVSFPVVTLDQINKHIDLMNGDVPTTTDEAVLRTDVTGSGNDDTADVTSPGPEPRGTKMRPSGGLLYLFLALTLVRAAPGHPLARRSVDVDFNIKDVADAANPDSNIKDMMNNVLQEALDSGDVPTTTDEAVLRTDMTGSGNDDTADVTSPGPGDADPGGASTNSVTLS</sequence>
<feature type="region of interest" description="Disordered" evidence="1">
    <location>
        <begin position="238"/>
        <end position="261"/>
    </location>
</feature>
<feature type="compositionally biased region" description="Low complexity" evidence="1">
    <location>
        <begin position="450"/>
        <end position="460"/>
    </location>
</feature>
<evidence type="ECO:0000256" key="2">
    <source>
        <dbReference type="SAM" id="Phobius"/>
    </source>
</evidence>
<evidence type="ECO:0000313" key="4">
    <source>
        <dbReference type="EMBL" id="EEN60067.1"/>
    </source>
</evidence>
<feature type="region of interest" description="Disordered" evidence="1">
    <location>
        <begin position="430"/>
        <end position="468"/>
    </location>
</feature>
<dbReference type="EMBL" id="GG666514">
    <property type="protein sequence ID" value="EEN60067.1"/>
    <property type="molecule type" value="Genomic_DNA"/>
</dbReference>
<dbReference type="AlphaFoldDB" id="C3YHT0"/>
<protein>
    <recommendedName>
        <fullName evidence="5">SEA domain-containing protein</fullName>
    </recommendedName>
</protein>
<dbReference type="InParanoid" id="C3YHT0"/>
<organism>
    <name type="scientific">Branchiostoma floridae</name>
    <name type="common">Florida lancelet</name>
    <name type="synonym">Amphioxus</name>
    <dbReference type="NCBI Taxonomy" id="7739"/>
    <lineage>
        <taxon>Eukaryota</taxon>
        <taxon>Metazoa</taxon>
        <taxon>Chordata</taxon>
        <taxon>Cephalochordata</taxon>
        <taxon>Leptocardii</taxon>
        <taxon>Amphioxiformes</taxon>
        <taxon>Branchiostomatidae</taxon>
        <taxon>Branchiostoma</taxon>
    </lineage>
</organism>
<feature type="signal peptide" evidence="3">
    <location>
        <begin position="1"/>
        <end position="19"/>
    </location>
</feature>
<keyword evidence="2" id="KW-0812">Transmembrane</keyword>
<accession>C3YHT0</accession>
<feature type="transmembrane region" description="Helical" evidence="2">
    <location>
        <begin position="71"/>
        <end position="91"/>
    </location>
</feature>
<evidence type="ECO:0008006" key="5">
    <source>
        <dbReference type="Google" id="ProtNLM"/>
    </source>
</evidence>
<reference evidence="4" key="1">
    <citation type="journal article" date="2008" name="Nature">
        <title>The amphioxus genome and the evolution of the chordate karyotype.</title>
        <authorList>
            <consortium name="US DOE Joint Genome Institute (JGI-PGF)"/>
            <person name="Putnam N.H."/>
            <person name="Butts T."/>
            <person name="Ferrier D.E.K."/>
            <person name="Furlong R.F."/>
            <person name="Hellsten U."/>
            <person name="Kawashima T."/>
            <person name="Robinson-Rechavi M."/>
            <person name="Shoguchi E."/>
            <person name="Terry A."/>
            <person name="Yu J.-K."/>
            <person name="Benito-Gutierrez E.L."/>
            <person name="Dubchak I."/>
            <person name="Garcia-Fernandez J."/>
            <person name="Gibson-Brown J.J."/>
            <person name="Grigoriev I.V."/>
            <person name="Horton A.C."/>
            <person name="de Jong P.J."/>
            <person name="Jurka J."/>
            <person name="Kapitonov V.V."/>
            <person name="Kohara Y."/>
            <person name="Kuroki Y."/>
            <person name="Lindquist E."/>
            <person name="Lucas S."/>
            <person name="Osoegawa K."/>
            <person name="Pennacchio L.A."/>
            <person name="Salamov A.A."/>
            <person name="Satou Y."/>
            <person name="Sauka-Spengler T."/>
            <person name="Schmutz J."/>
            <person name="Shin-I T."/>
            <person name="Toyoda A."/>
            <person name="Bronner-Fraser M."/>
            <person name="Fujiyama A."/>
            <person name="Holland L.Z."/>
            <person name="Holland P.W.H."/>
            <person name="Satoh N."/>
            <person name="Rokhsar D.S."/>
        </authorList>
    </citation>
    <scope>NUCLEOTIDE SEQUENCE [LARGE SCALE GENOMIC DNA]</scope>
    <source>
        <strain evidence="4">S238N-H82</strain>
        <tissue evidence="4">Testes</tissue>
    </source>
</reference>
<feature type="region of interest" description="Disordered" evidence="1">
    <location>
        <begin position="334"/>
        <end position="358"/>
    </location>
</feature>
<proteinExistence type="predicted"/>
<keyword evidence="2" id="KW-0472">Membrane</keyword>
<gene>
    <name evidence="4" type="ORF">BRAFLDRAFT_71654</name>
</gene>
<evidence type="ECO:0000256" key="3">
    <source>
        <dbReference type="SAM" id="SignalP"/>
    </source>
</evidence>
<feature type="chain" id="PRO_5002935255" description="SEA domain-containing protein" evidence="3">
    <location>
        <begin position="20"/>
        <end position="468"/>
    </location>
</feature>